<name>A0A2S8GM52_9BACT</name>
<evidence type="ECO:0000259" key="1">
    <source>
        <dbReference type="Pfam" id="PF01966"/>
    </source>
</evidence>
<dbReference type="InterPro" id="IPR003607">
    <property type="entry name" value="HD/PDEase_dom"/>
</dbReference>
<dbReference type="Gene3D" id="1.10.3210.10">
    <property type="entry name" value="Hypothetical protein af1432"/>
    <property type="match status" value="1"/>
</dbReference>
<dbReference type="InterPro" id="IPR052567">
    <property type="entry name" value="OP_Dioxygenase"/>
</dbReference>
<organism evidence="2 3">
    <name type="scientific">Blastopirellula marina</name>
    <dbReference type="NCBI Taxonomy" id="124"/>
    <lineage>
        <taxon>Bacteria</taxon>
        <taxon>Pseudomonadati</taxon>
        <taxon>Planctomycetota</taxon>
        <taxon>Planctomycetia</taxon>
        <taxon>Pirellulales</taxon>
        <taxon>Pirellulaceae</taxon>
        <taxon>Blastopirellula</taxon>
    </lineage>
</organism>
<keyword evidence="2" id="KW-0378">Hydrolase</keyword>
<sequence>METSDQEPSGTSTDIVADILQLFRDRGDSDYGHEAVSQLEHALQAGTLAMQANASSELISAALLHDIGHLLHDLPEDAPDQGIDDHHENSGFHFLKQHFGPATYEPVRLHVDAKRYLCAVKPGYHDTLSEPSQISLRLQGGPMNTDEVAQFESNPYFESAVEVRYWDDTAKDPAMKTSPLEDFETHLRSSILT</sequence>
<dbReference type="CDD" id="cd00077">
    <property type="entry name" value="HDc"/>
    <property type="match status" value="1"/>
</dbReference>
<reference evidence="2 3" key="1">
    <citation type="submission" date="2018-02" db="EMBL/GenBank/DDBJ databases">
        <title>Comparative genomes isolates from brazilian mangrove.</title>
        <authorList>
            <person name="Araujo J.E."/>
            <person name="Taketani R.G."/>
            <person name="Silva M.C.P."/>
            <person name="Loureco M.V."/>
            <person name="Andreote F.D."/>
        </authorList>
    </citation>
    <scope>NUCLEOTIDE SEQUENCE [LARGE SCALE GENOMIC DNA]</scope>
    <source>
        <strain evidence="2 3">Nap-Phe MGV</strain>
    </source>
</reference>
<dbReference type="OrthoDB" id="823268at2"/>
<dbReference type="PANTHER" id="PTHR40202">
    <property type="match status" value="1"/>
</dbReference>
<dbReference type="RefSeq" id="WP_105336008.1">
    <property type="nucleotide sequence ID" value="NZ_PUHZ01000014.1"/>
</dbReference>
<dbReference type="Proteomes" id="UP000237819">
    <property type="component" value="Unassembled WGS sequence"/>
</dbReference>
<dbReference type="EMBL" id="PUHZ01000014">
    <property type="protein sequence ID" value="PQO45517.1"/>
    <property type="molecule type" value="Genomic_DNA"/>
</dbReference>
<accession>A0A2S8GM52</accession>
<dbReference type="GO" id="GO:0016787">
    <property type="term" value="F:hydrolase activity"/>
    <property type="evidence" value="ECO:0007669"/>
    <property type="project" value="UniProtKB-KW"/>
</dbReference>
<dbReference type="SUPFAM" id="SSF109604">
    <property type="entry name" value="HD-domain/PDEase-like"/>
    <property type="match status" value="1"/>
</dbReference>
<proteinExistence type="predicted"/>
<protein>
    <submittedName>
        <fullName evidence="2">Metal-dependent phosphohydrolase</fullName>
    </submittedName>
</protein>
<dbReference type="AlphaFoldDB" id="A0A2S8GM52"/>
<dbReference type="PANTHER" id="PTHR40202:SF1">
    <property type="entry name" value="HD DOMAIN-CONTAINING PROTEIN"/>
    <property type="match status" value="1"/>
</dbReference>
<feature type="domain" description="HD" evidence="1">
    <location>
        <begin position="39"/>
        <end position="104"/>
    </location>
</feature>
<evidence type="ECO:0000313" key="2">
    <source>
        <dbReference type="EMBL" id="PQO45517.1"/>
    </source>
</evidence>
<dbReference type="Pfam" id="PF01966">
    <property type="entry name" value="HD"/>
    <property type="match status" value="1"/>
</dbReference>
<dbReference type="InterPro" id="IPR006674">
    <property type="entry name" value="HD_domain"/>
</dbReference>
<gene>
    <name evidence="2" type="ORF">C5Y93_13800</name>
</gene>
<dbReference type="NCBIfam" id="TIGR03276">
    <property type="entry name" value="Phn-HD"/>
    <property type="match status" value="1"/>
</dbReference>
<evidence type="ECO:0000313" key="3">
    <source>
        <dbReference type="Proteomes" id="UP000237819"/>
    </source>
</evidence>
<dbReference type="InterPro" id="IPR017670">
    <property type="entry name" value="Phosphonate_degrad-assoc"/>
</dbReference>
<comment type="caution">
    <text evidence="2">The sequence shown here is derived from an EMBL/GenBank/DDBJ whole genome shotgun (WGS) entry which is preliminary data.</text>
</comment>